<keyword evidence="2" id="KW-1185">Reference proteome</keyword>
<reference evidence="1 2" key="1">
    <citation type="journal article" date="2018" name="New Phytol.">
        <title>Phylogenomics of Endogonaceae and evolution of mycorrhizas within Mucoromycota.</title>
        <authorList>
            <person name="Chang Y."/>
            <person name="Desiro A."/>
            <person name="Na H."/>
            <person name="Sandor L."/>
            <person name="Lipzen A."/>
            <person name="Clum A."/>
            <person name="Barry K."/>
            <person name="Grigoriev I.V."/>
            <person name="Martin F.M."/>
            <person name="Stajich J.E."/>
            <person name="Smith M.E."/>
            <person name="Bonito G."/>
            <person name="Spatafora J.W."/>
        </authorList>
    </citation>
    <scope>NUCLEOTIDE SEQUENCE [LARGE SCALE GENOMIC DNA]</scope>
    <source>
        <strain evidence="1 2">AD002</strain>
    </source>
</reference>
<dbReference type="EMBL" id="RBNJ01001239">
    <property type="protein sequence ID" value="RUS33417.1"/>
    <property type="molecule type" value="Genomic_DNA"/>
</dbReference>
<evidence type="ECO:0000313" key="2">
    <source>
        <dbReference type="Proteomes" id="UP000274822"/>
    </source>
</evidence>
<proteinExistence type="predicted"/>
<sequence length="92" mass="9988">MTVTTLTTTVLHLENALVCAVPLHLERLAGNRLFSGNSKCRLPSPQISTSPIILLYQDGGLTLFGTKSSGDETARYKYAGTWNFLSLPAFVT</sequence>
<organism evidence="1 2">
    <name type="scientific">Jimgerdemannia flammicorona</name>
    <dbReference type="NCBI Taxonomy" id="994334"/>
    <lineage>
        <taxon>Eukaryota</taxon>
        <taxon>Fungi</taxon>
        <taxon>Fungi incertae sedis</taxon>
        <taxon>Mucoromycota</taxon>
        <taxon>Mucoromycotina</taxon>
        <taxon>Endogonomycetes</taxon>
        <taxon>Endogonales</taxon>
        <taxon>Endogonaceae</taxon>
        <taxon>Jimgerdemannia</taxon>
    </lineage>
</organism>
<accession>A0A433QUJ8</accession>
<gene>
    <name evidence="1" type="ORF">BC938DRAFT_471831</name>
</gene>
<protein>
    <submittedName>
        <fullName evidence="1">Uncharacterized protein</fullName>
    </submittedName>
</protein>
<name>A0A433QUJ8_9FUNG</name>
<evidence type="ECO:0000313" key="1">
    <source>
        <dbReference type="EMBL" id="RUS33417.1"/>
    </source>
</evidence>
<dbReference type="Proteomes" id="UP000274822">
    <property type="component" value="Unassembled WGS sequence"/>
</dbReference>
<dbReference type="AlphaFoldDB" id="A0A433QUJ8"/>
<comment type="caution">
    <text evidence="1">The sequence shown here is derived from an EMBL/GenBank/DDBJ whole genome shotgun (WGS) entry which is preliminary data.</text>
</comment>